<dbReference type="Proteomes" id="UP001239215">
    <property type="component" value="Unassembled WGS sequence"/>
</dbReference>
<evidence type="ECO:0000313" key="2">
    <source>
        <dbReference type="Proteomes" id="UP001239215"/>
    </source>
</evidence>
<dbReference type="PANTHER" id="PTHR45458">
    <property type="entry name" value="SHORT-CHAIN DEHYDROGENASE/REDUCTASE SDR"/>
    <property type="match status" value="1"/>
</dbReference>
<dbReference type="InterPro" id="IPR036291">
    <property type="entry name" value="NAD(P)-bd_dom_sf"/>
</dbReference>
<dbReference type="Gene3D" id="3.40.50.720">
    <property type="entry name" value="NAD(P)-binding Rossmann-like Domain"/>
    <property type="match status" value="1"/>
</dbReference>
<comment type="caution">
    <text evidence="1">The sequence shown here is derived from an EMBL/GenBank/DDBJ whole genome shotgun (WGS) entry which is preliminary data.</text>
</comment>
<reference evidence="1" key="1">
    <citation type="submission" date="2023-07" db="EMBL/GenBank/DDBJ databases">
        <title>Functional and genomic diversity of the sorghum phyllosphere microbiome.</title>
        <authorList>
            <person name="Shade A."/>
        </authorList>
    </citation>
    <scope>NUCLEOTIDE SEQUENCE</scope>
    <source>
        <strain evidence="1">SORGH_AS_1067</strain>
    </source>
</reference>
<sequence length="231" mass="25030">MSDKHALIVGASRGIGLGLTERFLERGWSVTATQRVGSGGNLAHAADRVGDRLRLEHVDINDTAQVSALRERLDGARFDLVLVNAGITHDRWETVAEVSTATFERLMLTNALSPMRFVEQFRDLVTPHGVLAVTSSGQGSITNNTRVTGWEIYRASKSALNQLMRSFAARHADDPRTLLLLAPGWVRTEMGGPDAGLSVEASTSGLADVVETFSGRSGLHYVDHRGATVPW</sequence>
<protein>
    <submittedName>
        <fullName evidence="1">NAD(P)-dependent dehydrogenase (Short-subunit alcohol dehydrogenase family)</fullName>
    </submittedName>
</protein>
<dbReference type="SUPFAM" id="SSF51735">
    <property type="entry name" value="NAD(P)-binding Rossmann-fold domains"/>
    <property type="match status" value="1"/>
</dbReference>
<proteinExistence type="predicted"/>
<dbReference type="InterPro" id="IPR002347">
    <property type="entry name" value="SDR_fam"/>
</dbReference>
<dbReference type="GO" id="GO:0016616">
    <property type="term" value="F:oxidoreductase activity, acting on the CH-OH group of donors, NAD or NADP as acceptor"/>
    <property type="evidence" value="ECO:0007669"/>
    <property type="project" value="TreeGrafter"/>
</dbReference>
<dbReference type="PRINTS" id="PR00081">
    <property type="entry name" value="GDHRDH"/>
</dbReference>
<dbReference type="PANTHER" id="PTHR45458:SF1">
    <property type="entry name" value="SHORT CHAIN DEHYDROGENASE"/>
    <property type="match status" value="1"/>
</dbReference>
<name>A0AAJ1U2B2_9ACTN</name>
<evidence type="ECO:0000313" key="1">
    <source>
        <dbReference type="EMBL" id="MDQ1106771.1"/>
    </source>
</evidence>
<dbReference type="RefSeq" id="WP_307205081.1">
    <property type="nucleotide sequence ID" value="NZ_JAUTAN010000001.1"/>
</dbReference>
<gene>
    <name evidence="1" type="ORF">QE405_004055</name>
</gene>
<accession>A0AAJ1U2B2</accession>
<dbReference type="InterPro" id="IPR052184">
    <property type="entry name" value="SDR_enzymes"/>
</dbReference>
<dbReference type="Pfam" id="PF00106">
    <property type="entry name" value="adh_short"/>
    <property type="match status" value="1"/>
</dbReference>
<dbReference type="EMBL" id="JAUTAN010000001">
    <property type="protein sequence ID" value="MDQ1106771.1"/>
    <property type="molecule type" value="Genomic_DNA"/>
</dbReference>
<dbReference type="AlphaFoldDB" id="A0AAJ1U2B2"/>
<organism evidence="1 2">
    <name type="scientific">Nocardioides zeae</name>
    <dbReference type="NCBI Taxonomy" id="1457234"/>
    <lineage>
        <taxon>Bacteria</taxon>
        <taxon>Bacillati</taxon>
        <taxon>Actinomycetota</taxon>
        <taxon>Actinomycetes</taxon>
        <taxon>Propionibacteriales</taxon>
        <taxon>Nocardioidaceae</taxon>
        <taxon>Nocardioides</taxon>
    </lineage>
</organism>